<evidence type="ECO:0000256" key="1">
    <source>
        <dbReference type="SAM" id="Phobius"/>
    </source>
</evidence>
<evidence type="ECO:0000313" key="2">
    <source>
        <dbReference type="EMBL" id="RNI38959.1"/>
    </source>
</evidence>
<feature type="transmembrane region" description="Helical" evidence="1">
    <location>
        <begin position="7"/>
        <end position="29"/>
    </location>
</feature>
<comment type="caution">
    <text evidence="2">The sequence shown here is derived from an EMBL/GenBank/DDBJ whole genome shotgun (WGS) entry which is preliminary data.</text>
</comment>
<dbReference type="RefSeq" id="WP_123119524.1">
    <property type="nucleotide sequence ID" value="NZ_RJJR01000002.1"/>
</dbReference>
<accession>A0A3M9NMD9</accession>
<dbReference type="EMBL" id="RJJR01000002">
    <property type="protein sequence ID" value="RNI38959.1"/>
    <property type="molecule type" value="Genomic_DNA"/>
</dbReference>
<keyword evidence="3" id="KW-1185">Reference proteome</keyword>
<protein>
    <submittedName>
        <fullName evidence="2">Uncharacterized protein</fullName>
    </submittedName>
</protein>
<proteinExistence type="predicted"/>
<name>A0A3M9NMD9_9BACT</name>
<dbReference type="OrthoDB" id="678810at2"/>
<evidence type="ECO:0000313" key="3">
    <source>
        <dbReference type="Proteomes" id="UP000267223"/>
    </source>
</evidence>
<feature type="transmembrane region" description="Helical" evidence="1">
    <location>
        <begin position="49"/>
        <end position="67"/>
    </location>
</feature>
<gene>
    <name evidence="2" type="ORF">EFY79_04685</name>
</gene>
<keyword evidence="1" id="KW-1133">Transmembrane helix</keyword>
<dbReference type="AlphaFoldDB" id="A0A3M9NMD9"/>
<keyword evidence="1" id="KW-0472">Membrane</keyword>
<sequence length="91" mass="10235">MHEEEGFSIWFFVGIMLAIYGPIVLVANIPGFSTSQNPHVVLEELHAGVWWGILLTILGALFLYLHWPGKAPSVLDEKDNNILSDEMKDKN</sequence>
<reference evidence="2 3" key="1">
    <citation type="submission" date="2018-11" db="EMBL/GenBank/DDBJ databases">
        <title>Draft genome sequence of Ferruginibacter sp. BO-59.</title>
        <authorList>
            <person name="Im W.T."/>
        </authorList>
    </citation>
    <scope>NUCLEOTIDE SEQUENCE [LARGE SCALE GENOMIC DNA]</scope>
    <source>
        <strain evidence="2 3">BO-59</strain>
    </source>
</reference>
<organism evidence="2 3">
    <name type="scientific">Hanamia caeni</name>
    <dbReference type="NCBI Taxonomy" id="2294116"/>
    <lineage>
        <taxon>Bacteria</taxon>
        <taxon>Pseudomonadati</taxon>
        <taxon>Bacteroidota</taxon>
        <taxon>Chitinophagia</taxon>
        <taxon>Chitinophagales</taxon>
        <taxon>Chitinophagaceae</taxon>
        <taxon>Hanamia</taxon>
    </lineage>
</organism>
<keyword evidence="1" id="KW-0812">Transmembrane</keyword>
<dbReference type="Proteomes" id="UP000267223">
    <property type="component" value="Unassembled WGS sequence"/>
</dbReference>